<keyword evidence="3" id="KW-1185">Reference proteome</keyword>
<dbReference type="Proteomes" id="UP000596742">
    <property type="component" value="Unassembled WGS sequence"/>
</dbReference>
<dbReference type="AlphaFoldDB" id="A0A8B6BYK0"/>
<dbReference type="GO" id="GO:0004842">
    <property type="term" value="F:ubiquitin-protein transferase activity"/>
    <property type="evidence" value="ECO:0007669"/>
    <property type="project" value="InterPro"/>
</dbReference>
<dbReference type="EMBL" id="UYJE01000810">
    <property type="protein sequence ID" value="VDH96739.1"/>
    <property type="molecule type" value="Genomic_DNA"/>
</dbReference>
<organism evidence="2 3">
    <name type="scientific">Mytilus galloprovincialis</name>
    <name type="common">Mediterranean mussel</name>
    <dbReference type="NCBI Taxonomy" id="29158"/>
    <lineage>
        <taxon>Eukaryota</taxon>
        <taxon>Metazoa</taxon>
        <taxon>Spiralia</taxon>
        <taxon>Lophotrochozoa</taxon>
        <taxon>Mollusca</taxon>
        <taxon>Bivalvia</taxon>
        <taxon>Autobranchia</taxon>
        <taxon>Pteriomorphia</taxon>
        <taxon>Mytilida</taxon>
        <taxon>Mytiloidea</taxon>
        <taxon>Mytilidae</taxon>
        <taxon>Mytilinae</taxon>
        <taxon>Mytilus</taxon>
    </lineage>
</organism>
<comment type="caution">
    <text evidence="2">The sequence shown here is derived from an EMBL/GenBank/DDBJ whole genome shotgun (WGS) entry which is preliminary data.</text>
</comment>
<dbReference type="PANTHER" id="PTHR22605:SF16">
    <property type="entry name" value="E3 UBIQUITIN-PROTEIN LIGASE RNF213"/>
    <property type="match status" value="1"/>
</dbReference>
<evidence type="ECO:0000256" key="1">
    <source>
        <dbReference type="SAM" id="MobiDB-lite"/>
    </source>
</evidence>
<reference evidence="2" key="1">
    <citation type="submission" date="2018-11" db="EMBL/GenBank/DDBJ databases">
        <authorList>
            <person name="Alioto T."/>
            <person name="Alioto T."/>
        </authorList>
    </citation>
    <scope>NUCLEOTIDE SEQUENCE</scope>
</reference>
<evidence type="ECO:0008006" key="4">
    <source>
        <dbReference type="Google" id="ProtNLM"/>
    </source>
</evidence>
<name>A0A8B6BYK0_MYTGA</name>
<evidence type="ECO:0000313" key="2">
    <source>
        <dbReference type="EMBL" id="VDH96739.1"/>
    </source>
</evidence>
<proteinExistence type="predicted"/>
<accession>A0A8B6BYK0</accession>
<feature type="region of interest" description="Disordered" evidence="1">
    <location>
        <begin position="554"/>
        <end position="573"/>
    </location>
</feature>
<sequence>MLLNTLDLEEQRKRLNGKEVKLTEICAEVDVPKDIKKYRPRIIAFKLNAEILEALPEIIHRSNGKLFQRVWDNTAEDVRKSLNRALRIDDIMEHVWKPAYKEWKALHQRLKTGEIFFREFDRLCGHIDLEILPKEFLILEDGKKSDWIKERVEQITSYKNLQNCLDGASIIKRVVKEFELKGDFQPVKQIWKMTEGKNMKMNSLNKSYLETFAVLSDVDERKINCLLKFVESKNLVNWLKKKMKNLKELKFFVNLAYISTGDKGLEIAKVRCLNSAAIGYAPLIFNLKSNCDYKLFLKRCEKVWNVLLKNPNLPTELLDTCRELKWLKIVDKSQGNVQITSLAQAEAINLNGTYYIGSHKTGDAVQRNGQHQLQLSDALKLRVIDKDGKLEQEYNYEQLHDLQSRLMLVAGKAEMGKDDVDRFMLFTVKFRCDPQSVTCAFVSFGEREKSTIIGKIDAVNKDVCFFIPKIAKFLEQCHEKWLEFIDRKREDYYILNYFNIEQMVILQHELVKMGFECEPSDLIYPLLSIIKHDCTREDLVNAMKEAKDELKQMDKVEEEGVPEEEEVQEEDDSKAAERKFVLEMVNYGFSEDLARKALKYVTPNQILKGIAWCAKHEEDMETSPTDGTPEQNQEQTFSGWITGDLPSATVAARLWQDISNGASQGLPSSVDTLIENLEKLWGKFVGSISSSVKDYLSVEHLALILRKLVPDKDLLIFATVVDLLESVAIEHVEFLAFVFDAEARSFER</sequence>
<dbReference type="GO" id="GO:0016887">
    <property type="term" value="F:ATP hydrolysis activity"/>
    <property type="evidence" value="ECO:0007669"/>
    <property type="project" value="InterPro"/>
</dbReference>
<dbReference type="OrthoDB" id="6142015at2759"/>
<gene>
    <name evidence="2" type="ORF">MGAL_10B007299</name>
</gene>
<dbReference type="PANTHER" id="PTHR22605">
    <property type="entry name" value="RZ-TYPE DOMAIN-CONTAINING PROTEIN"/>
    <property type="match status" value="1"/>
</dbReference>
<protein>
    <recommendedName>
        <fullName evidence="4">UBA domain-containing protein</fullName>
    </recommendedName>
</protein>
<dbReference type="InterPro" id="IPR031248">
    <property type="entry name" value="RNF213"/>
</dbReference>
<feature type="compositionally biased region" description="Acidic residues" evidence="1">
    <location>
        <begin position="556"/>
        <end position="572"/>
    </location>
</feature>
<evidence type="ECO:0000313" key="3">
    <source>
        <dbReference type="Proteomes" id="UP000596742"/>
    </source>
</evidence>